<evidence type="ECO:0000259" key="2">
    <source>
        <dbReference type="Pfam" id="PF13702"/>
    </source>
</evidence>
<protein>
    <submittedName>
        <fullName evidence="3">Lysozyme-like family protein</fullName>
    </submittedName>
</protein>
<keyword evidence="1" id="KW-0472">Membrane</keyword>
<feature type="domain" description="CwlT-like lysozyme" evidence="2">
    <location>
        <begin position="45"/>
        <end position="199"/>
    </location>
</feature>
<evidence type="ECO:0000313" key="4">
    <source>
        <dbReference type="EMBL" id="RFT63226.1"/>
    </source>
</evidence>
<dbReference type="FunFam" id="1.10.530.10:FF:000013">
    <property type="entry name" value="Pneumococcal vaccine antigen A"/>
    <property type="match status" value="1"/>
</dbReference>
<organism evidence="3">
    <name type="scientific">Bacillus clarus</name>
    <dbReference type="NCBI Taxonomy" id="2338372"/>
    <lineage>
        <taxon>Bacteria</taxon>
        <taxon>Bacillati</taxon>
        <taxon>Bacillota</taxon>
        <taxon>Bacilli</taxon>
        <taxon>Bacillales</taxon>
        <taxon>Bacillaceae</taxon>
        <taxon>Bacillus</taxon>
        <taxon>Bacillus cereus group</taxon>
    </lineage>
</organism>
<comment type="caution">
    <text evidence="3">The sequence shown here is derived from an EMBL/GenBank/DDBJ whole genome shotgun (WGS) entry which is preliminary data.</text>
</comment>
<dbReference type="Gene3D" id="1.10.530.10">
    <property type="match status" value="1"/>
</dbReference>
<reference evidence="4 5" key="2">
    <citation type="submission" date="2018-08" db="EMBL/GenBank/DDBJ databases">
        <title>Bacillus clarus sp. nov. strain PS00077A.</title>
        <authorList>
            <person name="Mendez Acevedo M."/>
            <person name="Carroll L."/>
            <person name="Mukherjee M."/>
            <person name="Wiedmann M."/>
            <person name="Kovac J."/>
        </authorList>
    </citation>
    <scope>NUCLEOTIDE SEQUENCE [LARGE SCALE GENOMIC DNA]</scope>
    <source>
        <strain evidence="4 5">PS00077A</strain>
    </source>
</reference>
<dbReference type="Proteomes" id="UP000029389">
    <property type="component" value="Unassembled WGS sequence"/>
</dbReference>
<dbReference type="EMBL" id="JMQC01000011">
    <property type="protein sequence ID" value="KFM95186.1"/>
    <property type="molecule type" value="Genomic_DNA"/>
</dbReference>
<keyword evidence="1" id="KW-1133">Transmembrane helix</keyword>
<name>A0A090YAJ0_9BACI</name>
<reference evidence="3" key="1">
    <citation type="submission" date="2014-04" db="EMBL/GenBank/DDBJ databases">
        <authorList>
            <person name="Bishop-Lilly K.A."/>
            <person name="Broomall S.M."/>
            <person name="Chain P.S."/>
            <person name="Chertkov O."/>
            <person name="Coyne S.R."/>
            <person name="Daligault H.E."/>
            <person name="Davenport K.W."/>
            <person name="Erkkila T."/>
            <person name="Frey K.G."/>
            <person name="Gibbons H.S."/>
            <person name="Gu W."/>
            <person name="Jaissle J."/>
            <person name="Johnson S.L."/>
            <person name="Koroleva G.I."/>
            <person name="Ladner J.T."/>
            <person name="Lo C.-C."/>
            <person name="Minogue T.D."/>
            <person name="Munk C."/>
            <person name="Palacios G.F."/>
            <person name="Redden C.L."/>
            <person name="Rosenzweig C.N."/>
            <person name="Scholz M.B."/>
            <person name="Teshima H."/>
            <person name="Xu Y."/>
        </authorList>
    </citation>
    <scope>NUCLEOTIDE SEQUENCE [LARGE SCALE GENOMIC DNA]</scope>
    <source>
        <strain evidence="3">BHP</strain>
    </source>
</reference>
<dbReference type="CDD" id="cd16891">
    <property type="entry name" value="CwlT-like"/>
    <property type="match status" value="1"/>
</dbReference>
<keyword evidence="1" id="KW-0812">Transmembrane</keyword>
<dbReference type="RefSeq" id="WP_042984928.1">
    <property type="nucleotide sequence ID" value="NZ_JMQC01000011.1"/>
</dbReference>
<keyword evidence="5" id="KW-1185">Reference proteome</keyword>
<gene>
    <name evidence="4" type="ORF">D0U04_25710</name>
    <name evidence="3" type="ORF">DJ93_5704</name>
</gene>
<accession>A0A090YAJ0</accession>
<dbReference type="Proteomes" id="UP000264294">
    <property type="component" value="Unassembled WGS sequence"/>
</dbReference>
<evidence type="ECO:0000256" key="1">
    <source>
        <dbReference type="SAM" id="Phobius"/>
    </source>
</evidence>
<dbReference type="InterPro" id="IPR023346">
    <property type="entry name" value="Lysozyme-like_dom_sf"/>
</dbReference>
<dbReference type="Pfam" id="PF13702">
    <property type="entry name" value="Lysozyme_like"/>
    <property type="match status" value="1"/>
</dbReference>
<dbReference type="SUPFAM" id="SSF53955">
    <property type="entry name" value="Lysozyme-like"/>
    <property type="match status" value="1"/>
</dbReference>
<dbReference type="PATRIC" id="fig|1405.8.peg.5896"/>
<sequence>MKNTSKKQIIILFFISILGLGTILGILYFNHKTNIHKNKVLATEKRLLQYEPSLKKELEKYNLGGKTALLLGIMYQESRGEGNDPMQSSESLGLKPNEIKEISLSIKQGVKHFAQMYKYGTENDVSMDTIIQSYNMGPGYIDFIASQEVKQHSEDSAKKFSKMKVDQNPAMYTCGGNKNNFRYPYCYGDFTYATKVNEKTKLIEELLRKNSKYNSKSFNVRTLRFM</sequence>
<evidence type="ECO:0000313" key="5">
    <source>
        <dbReference type="Proteomes" id="UP000264294"/>
    </source>
</evidence>
<dbReference type="AlphaFoldDB" id="A0A090YAJ0"/>
<dbReference type="EMBL" id="QVOD01000051">
    <property type="protein sequence ID" value="RFT63226.1"/>
    <property type="molecule type" value="Genomic_DNA"/>
</dbReference>
<evidence type="ECO:0000313" key="3">
    <source>
        <dbReference type="EMBL" id="KFM95186.1"/>
    </source>
</evidence>
<proteinExistence type="predicted"/>
<feature type="transmembrane region" description="Helical" evidence="1">
    <location>
        <begin position="9"/>
        <end position="29"/>
    </location>
</feature>
<dbReference type="InterPro" id="IPR047194">
    <property type="entry name" value="CwlT-like_lysozyme"/>
</dbReference>